<accession>A0ABD5CU04</accession>
<dbReference type="InterPro" id="IPR009057">
    <property type="entry name" value="Homeodomain-like_sf"/>
</dbReference>
<dbReference type="EMBL" id="JAVIZN010000003">
    <property type="protein sequence ID" value="MDR6208295.1"/>
    <property type="molecule type" value="Genomic_DNA"/>
</dbReference>
<evidence type="ECO:0000313" key="5">
    <source>
        <dbReference type="EMBL" id="MDR6208295.1"/>
    </source>
</evidence>
<comment type="caution">
    <text evidence="5">The sequence shown here is derived from an EMBL/GenBank/DDBJ whole genome shotgun (WGS) entry which is preliminary data.</text>
</comment>
<dbReference type="PROSITE" id="PS01124">
    <property type="entry name" value="HTH_ARAC_FAMILY_2"/>
    <property type="match status" value="1"/>
</dbReference>
<sequence>MGDVQVMLFRHAGRVDRLGVSWTVPDNRLVVADEKAAIVAEGHGDYPCFNFNAAELQSLYVDLLGLIRKQDSVRFFQDPVRQVAACHDVIDVSMSLAKVDRRLMLRFVYSYFLSVEPAYFSSLLHHFVDSTREFFDFVERNSLNPWPVSQYADELGISVRKLNTLFYEKCGVSAKRWVLEQRLQKARELLLSTSMKVTDVAQRCGFNSHAHFTESFTRRYNDCPRKLRQRSNPILGRTQEIAVAHA</sequence>
<organism evidence="5 6">
    <name type="scientific">Paraburkholderia graminis</name>
    <dbReference type="NCBI Taxonomy" id="60548"/>
    <lineage>
        <taxon>Bacteria</taxon>
        <taxon>Pseudomonadati</taxon>
        <taxon>Pseudomonadota</taxon>
        <taxon>Betaproteobacteria</taxon>
        <taxon>Burkholderiales</taxon>
        <taxon>Burkholderiaceae</taxon>
        <taxon>Paraburkholderia</taxon>
    </lineage>
</organism>
<dbReference type="SMART" id="SM00342">
    <property type="entry name" value="HTH_ARAC"/>
    <property type="match status" value="1"/>
</dbReference>
<evidence type="ECO:0000256" key="2">
    <source>
        <dbReference type="ARBA" id="ARBA00023125"/>
    </source>
</evidence>
<dbReference type="PANTHER" id="PTHR43280">
    <property type="entry name" value="ARAC-FAMILY TRANSCRIPTIONAL REGULATOR"/>
    <property type="match status" value="1"/>
</dbReference>
<dbReference type="Pfam" id="PF12833">
    <property type="entry name" value="HTH_18"/>
    <property type="match status" value="1"/>
</dbReference>
<dbReference type="AlphaFoldDB" id="A0ABD5CU04"/>
<dbReference type="Gene3D" id="1.10.10.60">
    <property type="entry name" value="Homeodomain-like"/>
    <property type="match status" value="1"/>
</dbReference>
<keyword evidence="2" id="KW-0238">DNA-binding</keyword>
<keyword evidence="3" id="KW-0804">Transcription</keyword>
<protein>
    <submittedName>
        <fullName evidence="5">AraC-like DNA-binding protein</fullName>
    </submittedName>
</protein>
<dbReference type="PANTHER" id="PTHR43280:SF13">
    <property type="entry name" value="HTH-TYPE TRANSCRIPTIONAL ACTIVATOR RHAR"/>
    <property type="match status" value="1"/>
</dbReference>
<evidence type="ECO:0000256" key="1">
    <source>
        <dbReference type="ARBA" id="ARBA00023015"/>
    </source>
</evidence>
<dbReference type="Proteomes" id="UP001245184">
    <property type="component" value="Unassembled WGS sequence"/>
</dbReference>
<gene>
    <name evidence="5" type="ORF">QF025_007096</name>
</gene>
<dbReference type="SUPFAM" id="SSF46689">
    <property type="entry name" value="Homeodomain-like"/>
    <property type="match status" value="1"/>
</dbReference>
<proteinExistence type="predicted"/>
<dbReference type="InterPro" id="IPR018060">
    <property type="entry name" value="HTH_AraC"/>
</dbReference>
<reference evidence="5 6" key="1">
    <citation type="submission" date="2023-08" db="EMBL/GenBank/DDBJ databases">
        <title>Genome sequencing of plant associated microbes to promote plant fitness in Sorghum bicolor and Oryza sativa.</title>
        <authorList>
            <person name="Coleman-Derr D."/>
        </authorList>
    </citation>
    <scope>NUCLEOTIDE SEQUENCE [LARGE SCALE GENOMIC DNA]</scope>
    <source>
        <strain evidence="5 6">SLBN-33</strain>
    </source>
</reference>
<evidence type="ECO:0000256" key="3">
    <source>
        <dbReference type="ARBA" id="ARBA00023163"/>
    </source>
</evidence>
<keyword evidence="1" id="KW-0805">Transcription regulation</keyword>
<evidence type="ECO:0000313" key="6">
    <source>
        <dbReference type="Proteomes" id="UP001245184"/>
    </source>
</evidence>
<evidence type="ECO:0000259" key="4">
    <source>
        <dbReference type="PROSITE" id="PS01124"/>
    </source>
</evidence>
<dbReference type="GO" id="GO:0003677">
    <property type="term" value="F:DNA binding"/>
    <property type="evidence" value="ECO:0007669"/>
    <property type="project" value="UniProtKB-KW"/>
</dbReference>
<name>A0ABD5CU04_9BURK</name>
<feature type="domain" description="HTH araC/xylS-type" evidence="4">
    <location>
        <begin position="132"/>
        <end position="230"/>
    </location>
</feature>